<evidence type="ECO:0000256" key="1">
    <source>
        <dbReference type="SAM" id="MobiDB-lite"/>
    </source>
</evidence>
<evidence type="ECO:0000313" key="2">
    <source>
        <dbReference type="EMBL" id="QPG76276.1"/>
    </source>
</evidence>
<feature type="compositionally biased region" description="Low complexity" evidence="1">
    <location>
        <begin position="9"/>
        <end position="18"/>
    </location>
</feature>
<sequence>MNSYRRACSDSVGSSASRDSQKSRHMYSFRRMSGMFHHTPHSQATNPHNSEEGRRMYNLNDTTSSIAESSISEDYDDVSTLGTIPRTSGRSRAATDVEFNNVRSVNKDPNHTLTSLPSVSSLNLFRAHSGDSSIDSADTYSTLRGRERKLGKFFPRKSAEKNQTPSGADDDSFRYSKVPLENSYEGTTAPSSNKVFLPLKTAPTTSGGFASKLKRHDNLSIQTSLLPSSNRDMKSPLVRTSKELERIAGYSDAVAADRYSMANSTSLPPKSWTKYRSHHYLLHPRKDSLKSSSNSNSKLSLDGGREALYSFHPSAVNTSLSTSDMHSVLQELQQLNLDGNSKKNTANDVSTLAEDKDAIGDEAWAIFCSLVKPIFHGGRLKAPVEEINKLVYLYMKLCSGSSSYDSNDNVNSSTNEITDVSPTTSAFSPLTAPVPILSSTYSMNTSPATSSMKTITPTLTGFGRYGKIEEKITNFLRVGMSTLMNLLYYDERERTVKLRSINEDSPSKRARNHSNSLGNSPNTAVFSTNINFEKSCSLLWDTFYDKIFFYLQGVFLPLESGAALFDDLSIQFPTVPTNIPVSNIALASFRDNLVIPLYEMNRHSETEKERREHDSMISSINILNTNSSLSSPIGENTHADVDGSGSANDEAMKESYSVNLTLLQCFTILNGVQTNDTNQKIIENLMQQTREKCLIYESAVKV</sequence>
<dbReference type="GeneID" id="62197062"/>
<organism evidence="2 3">
    <name type="scientific">Eeniella nana</name>
    <name type="common">Yeast</name>
    <name type="synonym">Brettanomyces nanus</name>
    <dbReference type="NCBI Taxonomy" id="13502"/>
    <lineage>
        <taxon>Eukaryota</taxon>
        <taxon>Fungi</taxon>
        <taxon>Dikarya</taxon>
        <taxon>Ascomycota</taxon>
        <taxon>Saccharomycotina</taxon>
        <taxon>Pichiomycetes</taxon>
        <taxon>Pichiales</taxon>
        <taxon>Pichiaceae</taxon>
        <taxon>Brettanomyces</taxon>
    </lineage>
</organism>
<feature type="region of interest" description="Disordered" evidence="1">
    <location>
        <begin position="36"/>
        <end position="55"/>
    </location>
</feature>
<dbReference type="OrthoDB" id="2290221at2759"/>
<gene>
    <name evidence="2" type="ORF">FOA43_003662</name>
</gene>
<name>A0A875S4P8_EENNA</name>
<protein>
    <submittedName>
        <fullName evidence="2">Uncharacterized protein</fullName>
    </submittedName>
</protein>
<evidence type="ECO:0000313" key="3">
    <source>
        <dbReference type="Proteomes" id="UP000662931"/>
    </source>
</evidence>
<proteinExistence type="predicted"/>
<dbReference type="EMBL" id="CP064815">
    <property type="protein sequence ID" value="QPG76276.1"/>
    <property type="molecule type" value="Genomic_DNA"/>
</dbReference>
<dbReference type="AlphaFoldDB" id="A0A875S4P8"/>
<feature type="region of interest" description="Disordered" evidence="1">
    <location>
        <begin position="151"/>
        <end position="175"/>
    </location>
</feature>
<dbReference type="KEGG" id="bnn:FOA43_003662"/>
<keyword evidence="3" id="KW-1185">Reference proteome</keyword>
<feature type="region of interest" description="Disordered" evidence="1">
    <location>
        <begin position="1"/>
        <end position="24"/>
    </location>
</feature>
<dbReference type="Proteomes" id="UP000662931">
    <property type="component" value="Chromosome 4"/>
</dbReference>
<dbReference type="InterPro" id="IPR013745">
    <property type="entry name" value="Bit61/PRR5"/>
</dbReference>
<reference evidence="2" key="1">
    <citation type="submission" date="2020-10" db="EMBL/GenBank/DDBJ databases">
        <authorList>
            <person name="Roach M.J.R."/>
        </authorList>
    </citation>
    <scope>NUCLEOTIDE SEQUENCE</scope>
    <source>
        <strain evidence="2">CBS 1945</strain>
    </source>
</reference>
<accession>A0A875S4P8</accession>
<dbReference type="RefSeq" id="XP_038779841.1">
    <property type="nucleotide sequence ID" value="XM_038923913.1"/>
</dbReference>
<dbReference type="Pfam" id="PF08539">
    <property type="entry name" value="HbrB"/>
    <property type="match status" value="2"/>
</dbReference>